<dbReference type="Proteomes" id="UP001642540">
    <property type="component" value="Unassembled WGS sequence"/>
</dbReference>
<keyword evidence="3" id="KW-1185">Reference proteome</keyword>
<evidence type="ECO:0000313" key="3">
    <source>
        <dbReference type="Proteomes" id="UP001642540"/>
    </source>
</evidence>
<feature type="transmembrane region" description="Helical" evidence="1">
    <location>
        <begin position="136"/>
        <end position="158"/>
    </location>
</feature>
<feature type="transmembrane region" description="Helical" evidence="1">
    <location>
        <begin position="81"/>
        <end position="100"/>
    </location>
</feature>
<dbReference type="EMBL" id="CAXLJM020000094">
    <property type="protein sequence ID" value="CAL8132908.1"/>
    <property type="molecule type" value="Genomic_DNA"/>
</dbReference>
<evidence type="ECO:0000313" key="2">
    <source>
        <dbReference type="EMBL" id="CAL8132908.1"/>
    </source>
</evidence>
<proteinExistence type="predicted"/>
<reference evidence="2 3" key="1">
    <citation type="submission" date="2024-08" db="EMBL/GenBank/DDBJ databases">
        <authorList>
            <person name="Cucini C."/>
            <person name="Frati F."/>
        </authorList>
    </citation>
    <scope>NUCLEOTIDE SEQUENCE [LARGE SCALE GENOMIC DNA]</scope>
</reference>
<name>A0ABP1RQH7_9HEXA</name>
<comment type="caution">
    <text evidence="2">The sequence shown here is derived from an EMBL/GenBank/DDBJ whole genome shotgun (WGS) entry which is preliminary data.</text>
</comment>
<protein>
    <recommendedName>
        <fullName evidence="4">Gustatory receptor</fullName>
    </recommendedName>
</protein>
<feature type="transmembrane region" description="Helical" evidence="1">
    <location>
        <begin position="50"/>
        <end position="69"/>
    </location>
</feature>
<sequence>MLNSQNLHTKFLAGYLTWSKYLGGTLFYYDKLSKKLHLLPWKWYRWQFKFRLKIAWILTILSVLESFRFHHVKKSKSPSHSNTMVLQLFYLGCFTAFTYANHVHWKKQKEICNLYNAMVDFERRYGESRKSAGKGFLLYTIWVMCGVMVGRMLIIFTFPCVLDVVGSSLIEECRLNEHANDLSRLTISESLDLLKMAVITTNYTIFGGFYPGFIAELVCFLYIPCVFLNQQLVSAKSTGAQCFITIVAVGGTLGEIYVTSQKLLKAVKASVVLQKNVWFRKVFLSWPVQKVRFGQVNFLDRLSPITLVDFSICLTVNMILVGRT</sequence>
<evidence type="ECO:0000256" key="1">
    <source>
        <dbReference type="SAM" id="Phobius"/>
    </source>
</evidence>
<feature type="transmembrane region" description="Helical" evidence="1">
    <location>
        <begin position="203"/>
        <end position="228"/>
    </location>
</feature>
<accession>A0ABP1RQH7</accession>
<gene>
    <name evidence="2" type="ORF">ODALV1_LOCUS24823</name>
</gene>
<organism evidence="2 3">
    <name type="scientific">Orchesella dallaii</name>
    <dbReference type="NCBI Taxonomy" id="48710"/>
    <lineage>
        <taxon>Eukaryota</taxon>
        <taxon>Metazoa</taxon>
        <taxon>Ecdysozoa</taxon>
        <taxon>Arthropoda</taxon>
        <taxon>Hexapoda</taxon>
        <taxon>Collembola</taxon>
        <taxon>Entomobryomorpha</taxon>
        <taxon>Entomobryoidea</taxon>
        <taxon>Orchesellidae</taxon>
        <taxon>Orchesellinae</taxon>
        <taxon>Orchesella</taxon>
    </lineage>
</organism>
<keyword evidence="1" id="KW-0812">Transmembrane</keyword>
<evidence type="ECO:0008006" key="4">
    <source>
        <dbReference type="Google" id="ProtNLM"/>
    </source>
</evidence>
<keyword evidence="1" id="KW-1133">Transmembrane helix</keyword>
<keyword evidence="1" id="KW-0472">Membrane</keyword>